<evidence type="ECO:0000313" key="1">
    <source>
        <dbReference type="EMBL" id="MBR8645903.1"/>
    </source>
</evidence>
<sequence>MTREEAAKSFNTTDHPVYKRILTLDDYSANKNPSISRIFANQTANSSKSIAFKSNGYDIQSYDVVNQKNNLLGKGFFVPVFRLIGENAFEINDRKALHLWLENRLVPSGLSAERQKEYDYLLELYQLKELDHESFLKELPSIAIDSNTFYEKLLNSEKVRADIDTYDEKMLTDPNRGHWDLWPVTSDEKPLTIKLNEEIMARNPKMDIRRTA</sequence>
<comment type="caution">
    <text evidence="1">The sequence shown here is derived from an EMBL/GenBank/DDBJ whole genome shotgun (WGS) entry which is preliminary data.</text>
</comment>
<protein>
    <submittedName>
        <fullName evidence="1">Uncharacterized protein</fullName>
    </submittedName>
</protein>
<gene>
    <name evidence="1" type="ORF">KEH51_23775</name>
</gene>
<evidence type="ECO:0000313" key="2">
    <source>
        <dbReference type="Proteomes" id="UP000680045"/>
    </source>
</evidence>
<dbReference type="Proteomes" id="UP000680045">
    <property type="component" value="Unassembled WGS sequence"/>
</dbReference>
<dbReference type="AlphaFoldDB" id="A0A941J3G9"/>
<name>A0A941J3G9_9BACI</name>
<dbReference type="EMBL" id="JAGTPW010000056">
    <property type="protein sequence ID" value="MBR8645903.1"/>
    <property type="molecule type" value="Genomic_DNA"/>
</dbReference>
<accession>A0A941J3G9</accession>
<organism evidence="1 2">
    <name type="scientific">Peribacillus frigoritolerans</name>
    <dbReference type="NCBI Taxonomy" id="450367"/>
    <lineage>
        <taxon>Bacteria</taxon>
        <taxon>Bacillati</taxon>
        <taxon>Bacillota</taxon>
        <taxon>Bacilli</taxon>
        <taxon>Bacillales</taxon>
        <taxon>Bacillaceae</taxon>
        <taxon>Peribacillus</taxon>
    </lineage>
</organism>
<reference evidence="1" key="1">
    <citation type="submission" date="2021-04" db="EMBL/GenBank/DDBJ databases">
        <title>Whole genome sequencing of Enterococci isolates from hospitalized patients.</title>
        <authorList>
            <person name="Ogoti B.M."/>
            <person name="Onyambu F.G."/>
        </authorList>
    </citation>
    <scope>NUCLEOTIDE SEQUENCE</scope>
    <source>
        <strain evidence="1">242</strain>
    </source>
</reference>
<proteinExistence type="predicted"/>